<protein>
    <submittedName>
        <fullName evidence="2">Uncharacterized protein</fullName>
    </submittedName>
</protein>
<feature type="compositionally biased region" description="Low complexity" evidence="1">
    <location>
        <begin position="209"/>
        <end position="218"/>
    </location>
</feature>
<dbReference type="AlphaFoldDB" id="N1QI18"/>
<name>N1QI18_SPHMS</name>
<evidence type="ECO:0000256" key="1">
    <source>
        <dbReference type="SAM" id="MobiDB-lite"/>
    </source>
</evidence>
<dbReference type="HOGENOM" id="CLU_1046506_0_0_1"/>
<dbReference type="EMBL" id="KB456260">
    <property type="protein sequence ID" value="EMF16840.1"/>
    <property type="molecule type" value="Genomic_DNA"/>
</dbReference>
<organism evidence="2 3">
    <name type="scientific">Sphaerulina musiva (strain SO2202)</name>
    <name type="common">Poplar stem canker fungus</name>
    <name type="synonym">Septoria musiva</name>
    <dbReference type="NCBI Taxonomy" id="692275"/>
    <lineage>
        <taxon>Eukaryota</taxon>
        <taxon>Fungi</taxon>
        <taxon>Dikarya</taxon>
        <taxon>Ascomycota</taxon>
        <taxon>Pezizomycotina</taxon>
        <taxon>Dothideomycetes</taxon>
        <taxon>Dothideomycetidae</taxon>
        <taxon>Mycosphaerellales</taxon>
        <taxon>Mycosphaerellaceae</taxon>
        <taxon>Sphaerulina</taxon>
    </lineage>
</organism>
<dbReference type="Proteomes" id="UP000016931">
    <property type="component" value="Unassembled WGS sequence"/>
</dbReference>
<dbReference type="GeneID" id="27897669"/>
<gene>
    <name evidence="2" type="ORF">SEPMUDRAFT_104170</name>
</gene>
<proteinExistence type="predicted"/>
<feature type="region of interest" description="Disordered" evidence="1">
    <location>
        <begin position="209"/>
        <end position="229"/>
    </location>
</feature>
<keyword evidence="3" id="KW-1185">Reference proteome</keyword>
<sequence length="266" mass="29011">MLPEIKLDASCIRASDLVKVGRSGLPCKLSAHGKLVVTLEFDDGDDGDGGGDDDDGDEWMIEIRTITSIHCSWTGGGPAAHWSLLSLALADEWWQQAATGICAARGEMVAVGWMESKLETASRRGRWQLETKKLFSTTITTTTTTTTPIRAHCPRRHYTPRCLSVPGRLCFAALVAPLLTADIERPAHHQASGENINALPFRLSTFELPPSVRPTTPSRRARTSQPQCTAPQSQVLYSCAPSAEHANPQALQQRHRRAVRAIHTAS</sequence>
<accession>N1QI18</accession>
<evidence type="ECO:0000313" key="3">
    <source>
        <dbReference type="Proteomes" id="UP000016931"/>
    </source>
</evidence>
<dbReference type="RefSeq" id="XP_016764961.1">
    <property type="nucleotide sequence ID" value="XM_016900532.1"/>
</dbReference>
<reference evidence="2 3" key="1">
    <citation type="journal article" date="2012" name="PLoS Pathog.">
        <title>Diverse lifestyles and strategies of plant pathogenesis encoded in the genomes of eighteen Dothideomycetes fungi.</title>
        <authorList>
            <person name="Ohm R.A."/>
            <person name="Feau N."/>
            <person name="Henrissat B."/>
            <person name="Schoch C.L."/>
            <person name="Horwitz B.A."/>
            <person name="Barry K.W."/>
            <person name="Condon B.J."/>
            <person name="Copeland A.C."/>
            <person name="Dhillon B."/>
            <person name="Glaser F."/>
            <person name="Hesse C.N."/>
            <person name="Kosti I."/>
            <person name="LaButti K."/>
            <person name="Lindquist E.A."/>
            <person name="Lucas S."/>
            <person name="Salamov A.A."/>
            <person name="Bradshaw R.E."/>
            <person name="Ciuffetti L."/>
            <person name="Hamelin R.C."/>
            <person name="Kema G.H.J."/>
            <person name="Lawrence C."/>
            <person name="Scott J.A."/>
            <person name="Spatafora J.W."/>
            <person name="Turgeon B.G."/>
            <person name="de Wit P.J.G.M."/>
            <person name="Zhong S."/>
            <person name="Goodwin S.B."/>
            <person name="Grigoriev I.V."/>
        </authorList>
    </citation>
    <scope>NUCLEOTIDE SEQUENCE [LARGE SCALE GENOMIC DNA]</scope>
    <source>
        <strain evidence="2 3">SO2202</strain>
    </source>
</reference>
<evidence type="ECO:0000313" key="2">
    <source>
        <dbReference type="EMBL" id="EMF16840.1"/>
    </source>
</evidence>